<evidence type="ECO:0000313" key="3">
    <source>
        <dbReference type="Proteomes" id="UP000014500"/>
    </source>
</evidence>
<organism evidence="2 3">
    <name type="scientific">Strigamia maritima</name>
    <name type="common">European centipede</name>
    <name type="synonym">Geophilus maritimus</name>
    <dbReference type="NCBI Taxonomy" id="126957"/>
    <lineage>
        <taxon>Eukaryota</taxon>
        <taxon>Metazoa</taxon>
        <taxon>Ecdysozoa</taxon>
        <taxon>Arthropoda</taxon>
        <taxon>Myriapoda</taxon>
        <taxon>Chilopoda</taxon>
        <taxon>Pleurostigmophora</taxon>
        <taxon>Geophilomorpha</taxon>
        <taxon>Linotaeniidae</taxon>
        <taxon>Strigamia</taxon>
    </lineage>
</organism>
<dbReference type="InterPro" id="IPR012337">
    <property type="entry name" value="RNaseH-like_sf"/>
</dbReference>
<dbReference type="HOGENOM" id="CLU_2362377_0_0_1"/>
<reference evidence="3" key="1">
    <citation type="submission" date="2011-05" db="EMBL/GenBank/DDBJ databases">
        <authorList>
            <person name="Richards S.R."/>
            <person name="Qu J."/>
            <person name="Jiang H."/>
            <person name="Jhangiani S.N."/>
            <person name="Agravi P."/>
            <person name="Goodspeed R."/>
            <person name="Gross S."/>
            <person name="Mandapat C."/>
            <person name="Jackson L."/>
            <person name="Mathew T."/>
            <person name="Pu L."/>
            <person name="Thornton R."/>
            <person name="Saada N."/>
            <person name="Wilczek-Boney K.B."/>
            <person name="Lee S."/>
            <person name="Kovar C."/>
            <person name="Wu Y."/>
            <person name="Scherer S.E."/>
            <person name="Worley K.C."/>
            <person name="Muzny D.M."/>
            <person name="Gibbs R."/>
        </authorList>
    </citation>
    <scope>NUCLEOTIDE SEQUENCE</scope>
    <source>
        <strain evidence="3">Brora</strain>
    </source>
</reference>
<evidence type="ECO:0000313" key="2">
    <source>
        <dbReference type="EnsemblMetazoa" id="SMAR015692-PA"/>
    </source>
</evidence>
<protein>
    <recommendedName>
        <fullName evidence="1">Integrase catalytic domain-containing protein</fullName>
    </recommendedName>
</protein>
<dbReference type="AlphaFoldDB" id="T1JPB6"/>
<evidence type="ECO:0000259" key="1">
    <source>
        <dbReference type="PROSITE" id="PS50994"/>
    </source>
</evidence>
<dbReference type="InterPro" id="IPR001584">
    <property type="entry name" value="Integrase_cat-core"/>
</dbReference>
<dbReference type="SUPFAM" id="SSF53098">
    <property type="entry name" value="Ribonuclease H-like"/>
    <property type="match status" value="1"/>
</dbReference>
<dbReference type="Gene3D" id="3.30.420.10">
    <property type="entry name" value="Ribonuclease H-like superfamily/Ribonuclease H"/>
    <property type="match status" value="1"/>
</dbReference>
<keyword evidence="3" id="KW-1185">Reference proteome</keyword>
<sequence>MHHPTVAYWPQGNGMFERANSNIIRTLRELEAIKKGWAKMLPEAIFKLNRCVHCTTGLSPFYLVYGFHPPIDKELTIGRTFEDTSLLQKECNLQIA</sequence>
<name>T1JPB6_STRMM</name>
<dbReference type="PANTHER" id="PTHR37984:SF5">
    <property type="entry name" value="PROTEIN NYNRIN-LIKE"/>
    <property type="match status" value="1"/>
</dbReference>
<dbReference type="GO" id="GO:0015074">
    <property type="term" value="P:DNA integration"/>
    <property type="evidence" value="ECO:0007669"/>
    <property type="project" value="InterPro"/>
</dbReference>
<dbReference type="InterPro" id="IPR036397">
    <property type="entry name" value="RNaseH_sf"/>
</dbReference>
<dbReference type="GO" id="GO:0003676">
    <property type="term" value="F:nucleic acid binding"/>
    <property type="evidence" value="ECO:0007669"/>
    <property type="project" value="InterPro"/>
</dbReference>
<dbReference type="PhylomeDB" id="T1JPB6"/>
<feature type="domain" description="Integrase catalytic" evidence="1">
    <location>
        <begin position="1"/>
        <end position="68"/>
    </location>
</feature>
<reference evidence="2" key="2">
    <citation type="submission" date="2015-02" db="UniProtKB">
        <authorList>
            <consortium name="EnsemblMetazoa"/>
        </authorList>
    </citation>
    <scope>IDENTIFICATION</scope>
</reference>
<proteinExistence type="predicted"/>
<dbReference type="EMBL" id="JH431332">
    <property type="status" value="NOT_ANNOTATED_CDS"/>
    <property type="molecule type" value="Genomic_DNA"/>
</dbReference>
<dbReference type="Proteomes" id="UP000014500">
    <property type="component" value="Unassembled WGS sequence"/>
</dbReference>
<dbReference type="InterPro" id="IPR050951">
    <property type="entry name" value="Retrovirus_Pol_polyprotein"/>
</dbReference>
<dbReference type="PROSITE" id="PS50994">
    <property type="entry name" value="INTEGRASE"/>
    <property type="match status" value="1"/>
</dbReference>
<dbReference type="EnsemblMetazoa" id="SMAR015692-RA">
    <property type="protein sequence ID" value="SMAR015692-PA"/>
    <property type="gene ID" value="SMAR015692"/>
</dbReference>
<dbReference type="PANTHER" id="PTHR37984">
    <property type="entry name" value="PROTEIN CBG26694"/>
    <property type="match status" value="1"/>
</dbReference>
<accession>T1JPB6</accession>